<reference evidence="2" key="1">
    <citation type="submission" date="2022-10" db="EMBL/GenBank/DDBJ databases">
        <title>Genome assembly of Pristionchus species.</title>
        <authorList>
            <person name="Yoshida K."/>
            <person name="Sommer R.J."/>
        </authorList>
    </citation>
    <scope>NUCLEOTIDE SEQUENCE [LARGE SCALE GENOMIC DNA]</scope>
    <source>
        <strain evidence="2">RS5460</strain>
    </source>
</reference>
<dbReference type="EMBL" id="BTRK01000005">
    <property type="protein sequence ID" value="GMR54193.1"/>
    <property type="molecule type" value="Genomic_DNA"/>
</dbReference>
<organism evidence="1 2">
    <name type="scientific">Pristionchus mayeri</name>
    <dbReference type="NCBI Taxonomy" id="1317129"/>
    <lineage>
        <taxon>Eukaryota</taxon>
        <taxon>Metazoa</taxon>
        <taxon>Ecdysozoa</taxon>
        <taxon>Nematoda</taxon>
        <taxon>Chromadorea</taxon>
        <taxon>Rhabditida</taxon>
        <taxon>Rhabditina</taxon>
        <taxon>Diplogasteromorpha</taxon>
        <taxon>Diplogasteroidea</taxon>
        <taxon>Neodiplogasteridae</taxon>
        <taxon>Pristionchus</taxon>
    </lineage>
</organism>
<feature type="non-terminal residue" evidence="1">
    <location>
        <position position="81"/>
    </location>
</feature>
<keyword evidence="2" id="KW-1185">Reference proteome</keyword>
<sequence length="81" mass="9548">LLLTHRHCHNYFRKSIFPTVAFSRIFEDVVVTNLDEYCQKTGRVHIWFSQKSLIVSLDEISYESVYVYSLFSVLSDGQKIE</sequence>
<dbReference type="Proteomes" id="UP001328107">
    <property type="component" value="Unassembled WGS sequence"/>
</dbReference>
<gene>
    <name evidence="1" type="ORF">PMAYCL1PPCAC_24388</name>
</gene>
<evidence type="ECO:0000313" key="2">
    <source>
        <dbReference type="Proteomes" id="UP001328107"/>
    </source>
</evidence>
<comment type="caution">
    <text evidence="1">The sequence shown here is derived from an EMBL/GenBank/DDBJ whole genome shotgun (WGS) entry which is preliminary data.</text>
</comment>
<proteinExistence type="predicted"/>
<feature type="non-terminal residue" evidence="1">
    <location>
        <position position="1"/>
    </location>
</feature>
<accession>A0AAN5I6H7</accession>
<evidence type="ECO:0000313" key="1">
    <source>
        <dbReference type="EMBL" id="GMR54193.1"/>
    </source>
</evidence>
<name>A0AAN5I6H7_9BILA</name>
<protein>
    <submittedName>
        <fullName evidence="1">Uncharacterized protein</fullName>
    </submittedName>
</protein>
<dbReference type="AlphaFoldDB" id="A0AAN5I6H7"/>